<dbReference type="InterPro" id="IPR001245">
    <property type="entry name" value="Ser-Thr/Tyr_kinase_cat_dom"/>
</dbReference>
<evidence type="ECO:0000313" key="2">
    <source>
        <dbReference type="EMBL" id="CAG8596472.1"/>
    </source>
</evidence>
<dbReference type="OrthoDB" id="544350at2759"/>
<dbReference type="Pfam" id="PF07714">
    <property type="entry name" value="PK_Tyr_Ser-Thr"/>
    <property type="match status" value="1"/>
</dbReference>
<proteinExistence type="predicted"/>
<protein>
    <submittedName>
        <fullName evidence="2">16496_t:CDS:1</fullName>
    </submittedName>
</protein>
<dbReference type="GO" id="GO:0004674">
    <property type="term" value="F:protein serine/threonine kinase activity"/>
    <property type="evidence" value="ECO:0007669"/>
    <property type="project" value="TreeGrafter"/>
</dbReference>
<dbReference type="InterPro" id="IPR011009">
    <property type="entry name" value="Kinase-like_dom_sf"/>
</dbReference>
<sequence length="500" mass="57236">MHSVEKFKNSATFSSVQNADPIDDKDCWSSSESESSRLSMVSSRLSVSRLSIVSSRLSVVSSRSRRSSFNRSIHETDFSEYSVEMTGVNRCPKCSQSVSQDWCKKCESKIFKKLSKWTSGNEHLDKLIKYTQHKAYGPCTSWEWIPYEGFSDVHYLSKGEFGTVFVATWVDGPRDLWDDDSRQHIRRKDCKVALKRLDKDIINLEFINKGDIKSTLRGKKTGPTWQEKFLILRGLSDALKDIHLKGHTHSNLHPGNIFQVPQGSSIRIIVGDFGMNKSTCRDPTSLEPYGVVPYVAPEILRNWPHTQASDIYSFGMIMWELSSGKPPFWDRAHDEHLVFDVCEGLRPNIVAGTPECYVELMQKCWNDEPSNRPRALEIFQTIQLWDILLFRSMDEKLSNNSESSNGEVNVHPEAIYTSRPLSRIITQGYGLEFTLSQDHTRESIHFENSEIQDKIRKTISKKRRSDLVLKPNAAQRISVSNDNIPTIEVHTYDSEPSDEE</sequence>
<dbReference type="GO" id="GO:0005524">
    <property type="term" value="F:ATP binding"/>
    <property type="evidence" value="ECO:0007669"/>
    <property type="project" value="InterPro"/>
</dbReference>
<reference evidence="2" key="1">
    <citation type="submission" date="2021-06" db="EMBL/GenBank/DDBJ databases">
        <authorList>
            <person name="Kallberg Y."/>
            <person name="Tangrot J."/>
            <person name="Rosling A."/>
        </authorList>
    </citation>
    <scope>NUCLEOTIDE SEQUENCE</scope>
    <source>
        <strain evidence="2">FL966</strain>
    </source>
</reference>
<comment type="caution">
    <text evidence="2">The sequence shown here is derived from an EMBL/GenBank/DDBJ whole genome shotgun (WGS) entry which is preliminary data.</text>
</comment>
<evidence type="ECO:0000259" key="1">
    <source>
        <dbReference type="PROSITE" id="PS50011"/>
    </source>
</evidence>
<dbReference type="AlphaFoldDB" id="A0A9N9GC37"/>
<organism evidence="2 3">
    <name type="scientific">Cetraspora pellucida</name>
    <dbReference type="NCBI Taxonomy" id="1433469"/>
    <lineage>
        <taxon>Eukaryota</taxon>
        <taxon>Fungi</taxon>
        <taxon>Fungi incertae sedis</taxon>
        <taxon>Mucoromycota</taxon>
        <taxon>Glomeromycotina</taxon>
        <taxon>Glomeromycetes</taxon>
        <taxon>Diversisporales</taxon>
        <taxon>Gigasporaceae</taxon>
        <taxon>Cetraspora</taxon>
    </lineage>
</organism>
<accession>A0A9N9GC37</accession>
<dbReference type="PROSITE" id="PS50011">
    <property type="entry name" value="PROTEIN_KINASE_DOM"/>
    <property type="match status" value="1"/>
</dbReference>
<dbReference type="PANTHER" id="PTHR44329">
    <property type="entry name" value="SERINE/THREONINE-PROTEIN KINASE TNNI3K-RELATED"/>
    <property type="match status" value="1"/>
</dbReference>
<evidence type="ECO:0000313" key="3">
    <source>
        <dbReference type="Proteomes" id="UP000789759"/>
    </source>
</evidence>
<feature type="domain" description="Protein kinase" evidence="1">
    <location>
        <begin position="150"/>
        <end position="389"/>
    </location>
</feature>
<dbReference type="InterPro" id="IPR051681">
    <property type="entry name" value="Ser/Thr_Kinases-Pseudokinases"/>
</dbReference>
<dbReference type="InterPro" id="IPR000719">
    <property type="entry name" value="Prot_kinase_dom"/>
</dbReference>
<name>A0A9N9GC37_9GLOM</name>
<gene>
    <name evidence="2" type="ORF">CPELLU_LOCUS6785</name>
</gene>
<dbReference type="EMBL" id="CAJVQA010004334">
    <property type="protein sequence ID" value="CAG8596472.1"/>
    <property type="molecule type" value="Genomic_DNA"/>
</dbReference>
<dbReference type="Gene3D" id="1.10.510.10">
    <property type="entry name" value="Transferase(Phosphotransferase) domain 1"/>
    <property type="match status" value="1"/>
</dbReference>
<keyword evidence="3" id="KW-1185">Reference proteome</keyword>
<dbReference type="SUPFAM" id="SSF56112">
    <property type="entry name" value="Protein kinase-like (PK-like)"/>
    <property type="match status" value="1"/>
</dbReference>
<dbReference type="Proteomes" id="UP000789759">
    <property type="component" value="Unassembled WGS sequence"/>
</dbReference>